<accession>A0A9P7GLA4</accession>
<dbReference type="Gene3D" id="3.50.50.60">
    <property type="entry name" value="FAD/NAD(P)-binding domain"/>
    <property type="match status" value="2"/>
</dbReference>
<evidence type="ECO:0000256" key="3">
    <source>
        <dbReference type="ARBA" id="ARBA00022827"/>
    </source>
</evidence>
<dbReference type="InterPro" id="IPR002938">
    <property type="entry name" value="FAD-bd"/>
</dbReference>
<dbReference type="PANTHER" id="PTHR43004:SF19">
    <property type="entry name" value="BINDING MONOOXYGENASE, PUTATIVE (JCVI)-RELATED"/>
    <property type="match status" value="1"/>
</dbReference>
<dbReference type="GO" id="GO:0016709">
    <property type="term" value="F:oxidoreductase activity, acting on paired donors, with incorporation or reduction of molecular oxygen, NAD(P)H as one donor, and incorporation of one atom of oxygen"/>
    <property type="evidence" value="ECO:0007669"/>
    <property type="project" value="UniProtKB-ARBA"/>
</dbReference>
<evidence type="ECO:0000313" key="6">
    <source>
        <dbReference type="EMBL" id="KAG5652742.1"/>
    </source>
</evidence>
<evidence type="ECO:0000256" key="2">
    <source>
        <dbReference type="ARBA" id="ARBA00022630"/>
    </source>
</evidence>
<dbReference type="InterPro" id="IPR036188">
    <property type="entry name" value="FAD/NAD-bd_sf"/>
</dbReference>
<dbReference type="EMBL" id="JABCKI010000101">
    <property type="protein sequence ID" value="KAG5652742.1"/>
    <property type="molecule type" value="Genomic_DNA"/>
</dbReference>
<dbReference type="Pfam" id="PF01494">
    <property type="entry name" value="FAD_binding_3"/>
    <property type="match status" value="2"/>
</dbReference>
<dbReference type="Proteomes" id="UP000717328">
    <property type="component" value="Unassembled WGS sequence"/>
</dbReference>
<evidence type="ECO:0000313" key="7">
    <source>
        <dbReference type="Proteomes" id="UP000717328"/>
    </source>
</evidence>
<evidence type="ECO:0000259" key="5">
    <source>
        <dbReference type="Pfam" id="PF01494"/>
    </source>
</evidence>
<reference evidence="6" key="2">
    <citation type="submission" date="2021-10" db="EMBL/GenBank/DDBJ databases">
        <title>Phylogenomics reveals ancestral predisposition of the termite-cultivated fungus Termitomyces towards a domesticated lifestyle.</title>
        <authorList>
            <person name="Auxier B."/>
            <person name="Grum-Grzhimaylo A."/>
            <person name="Cardenas M.E."/>
            <person name="Lodge J.D."/>
            <person name="Laessoe T."/>
            <person name="Pedersen O."/>
            <person name="Smith M.E."/>
            <person name="Kuyper T.W."/>
            <person name="Franco-Molano E.A."/>
            <person name="Baroni T.J."/>
            <person name="Aanen D.K."/>
        </authorList>
    </citation>
    <scope>NUCLEOTIDE SEQUENCE</scope>
    <source>
        <strain evidence="6">D49</strain>
    </source>
</reference>
<comment type="cofactor">
    <cofactor evidence="1">
        <name>FAD</name>
        <dbReference type="ChEBI" id="CHEBI:57692"/>
    </cofactor>
</comment>
<dbReference type="InterPro" id="IPR050641">
    <property type="entry name" value="RIFMO-like"/>
</dbReference>
<dbReference type="PANTHER" id="PTHR43004">
    <property type="entry name" value="TRK SYSTEM POTASSIUM UPTAKE PROTEIN"/>
    <property type="match status" value="1"/>
</dbReference>
<proteinExistence type="predicted"/>
<evidence type="ECO:0000256" key="4">
    <source>
        <dbReference type="ARBA" id="ARBA00023002"/>
    </source>
</evidence>
<comment type="caution">
    <text evidence="6">The sequence shown here is derived from an EMBL/GenBank/DDBJ whole genome shotgun (WGS) entry which is preliminary data.</text>
</comment>
<organism evidence="6 7">
    <name type="scientific">Sphagnurus paluster</name>
    <dbReference type="NCBI Taxonomy" id="117069"/>
    <lineage>
        <taxon>Eukaryota</taxon>
        <taxon>Fungi</taxon>
        <taxon>Dikarya</taxon>
        <taxon>Basidiomycota</taxon>
        <taxon>Agaricomycotina</taxon>
        <taxon>Agaricomycetes</taxon>
        <taxon>Agaricomycetidae</taxon>
        <taxon>Agaricales</taxon>
        <taxon>Tricholomatineae</taxon>
        <taxon>Lyophyllaceae</taxon>
        <taxon>Sphagnurus</taxon>
    </lineage>
</organism>
<dbReference type="OrthoDB" id="10016252at2759"/>
<keyword evidence="3" id="KW-0274">FAD</keyword>
<gene>
    <name evidence="6" type="ORF">H0H81_003883</name>
</gene>
<feature type="domain" description="FAD-binding" evidence="5">
    <location>
        <begin position="5"/>
        <end position="209"/>
    </location>
</feature>
<keyword evidence="2" id="KW-0285">Flavoprotein</keyword>
<protein>
    <recommendedName>
        <fullName evidence="5">FAD-binding domain-containing protein</fullName>
    </recommendedName>
</protein>
<keyword evidence="7" id="KW-1185">Reference proteome</keyword>
<evidence type="ECO:0000256" key="1">
    <source>
        <dbReference type="ARBA" id="ARBA00001974"/>
    </source>
</evidence>
<sequence length="432" mass="46354">MSSQRTTILIIGAGPTGLAVAISLVKQGFHDIIIVEATVSRGDASRAITIHAATLEALDSVGCADVLIDQGIKGAAIQASDRNRPLLGAEFAHLAPYTKYPFVLLLPQNDTERILEDYLKELNVEVLRPEKAVGLQLNNHGELDVSFESGKVITAQYVIGADGARSVIRQLAGASFADPDGTPVDEQVVQMVLADVSFSSASTHLPTDKLQGILSDGKAFLISPLPKSSDSNSSPRYRIGFNVPTTSGPPPPNPPTSYIQKYLDEQGPTQLSSDSSVNPEPIYISDTIWSTRFRTHAAIADKFLIRMGTTSAAAGQKRGIVLLVGDAAHIHSPVGGLGMNLGLRDAISLGPVLAAHASSDDTTLPEHDRLLEEHVATRYERALSTIGLTKRFMSMVMILGTTKILRHLFKFIGMVPFVKRYMAWNVSGLGAR</sequence>
<dbReference type="PRINTS" id="PR00420">
    <property type="entry name" value="RNGMNOXGNASE"/>
</dbReference>
<reference evidence="6" key="1">
    <citation type="submission" date="2021-02" db="EMBL/GenBank/DDBJ databases">
        <authorList>
            <person name="Nieuwenhuis M."/>
            <person name="Van De Peppel L.J.J."/>
        </authorList>
    </citation>
    <scope>NUCLEOTIDE SEQUENCE</scope>
    <source>
        <strain evidence="6">D49</strain>
    </source>
</reference>
<feature type="domain" description="FAD-binding" evidence="5">
    <location>
        <begin position="316"/>
        <end position="358"/>
    </location>
</feature>
<dbReference type="GO" id="GO:0071949">
    <property type="term" value="F:FAD binding"/>
    <property type="evidence" value="ECO:0007669"/>
    <property type="project" value="InterPro"/>
</dbReference>
<name>A0A9P7GLA4_9AGAR</name>
<dbReference type="SUPFAM" id="SSF51905">
    <property type="entry name" value="FAD/NAD(P)-binding domain"/>
    <property type="match status" value="1"/>
</dbReference>
<keyword evidence="4" id="KW-0560">Oxidoreductase</keyword>
<dbReference type="AlphaFoldDB" id="A0A9P7GLA4"/>